<dbReference type="GO" id="GO:0000724">
    <property type="term" value="P:double-strand break repair via homologous recombination"/>
    <property type="evidence" value="ECO:0007669"/>
    <property type="project" value="TreeGrafter"/>
</dbReference>
<keyword evidence="6" id="KW-0227">DNA damage</keyword>
<keyword evidence="10" id="KW-0234">DNA repair</keyword>
<evidence type="ECO:0000256" key="1">
    <source>
        <dbReference type="ARBA" id="ARBA00004123"/>
    </source>
</evidence>
<evidence type="ECO:0000256" key="12">
    <source>
        <dbReference type="SAM" id="Coils"/>
    </source>
</evidence>
<dbReference type="AlphaFoldDB" id="A0A8J2MM55"/>
<evidence type="ECO:0000256" key="8">
    <source>
        <dbReference type="ARBA" id="ARBA00023054"/>
    </source>
</evidence>
<evidence type="ECO:0000256" key="11">
    <source>
        <dbReference type="ARBA" id="ARBA00023242"/>
    </source>
</evidence>
<dbReference type="Pfam" id="PF02463">
    <property type="entry name" value="SMC_N"/>
    <property type="match status" value="1"/>
</dbReference>
<comment type="caution">
    <text evidence="15">The sequence shown here is derived from an EMBL/GenBank/DDBJ whole genome shotgun (WGS) entry which is preliminary data.</text>
</comment>
<feature type="region of interest" description="Disordered" evidence="13">
    <location>
        <begin position="1"/>
        <end position="37"/>
    </location>
</feature>
<feature type="coiled-coil region" evidence="12">
    <location>
        <begin position="231"/>
        <end position="437"/>
    </location>
</feature>
<proteinExistence type="inferred from homology"/>
<keyword evidence="8 12" id="KW-0175">Coiled coil</keyword>
<reference evidence="15" key="1">
    <citation type="submission" date="2021-04" db="EMBL/GenBank/DDBJ databases">
        <authorList>
            <person name="Chebbi M.A.C M."/>
        </authorList>
    </citation>
    <scope>NUCLEOTIDE SEQUENCE</scope>
</reference>
<name>A0A8J2MM55_COTCN</name>
<dbReference type="EMBL" id="CAJNRD030001120">
    <property type="protein sequence ID" value="CAG5093766.1"/>
    <property type="molecule type" value="Genomic_DNA"/>
</dbReference>
<evidence type="ECO:0000313" key="16">
    <source>
        <dbReference type="Proteomes" id="UP000786811"/>
    </source>
</evidence>
<keyword evidence="9" id="KW-0233">DNA recombination</keyword>
<dbReference type="Gene3D" id="3.40.50.300">
    <property type="entry name" value="P-loop containing nucleotide triphosphate hydrolases"/>
    <property type="match status" value="2"/>
</dbReference>
<feature type="region of interest" description="Disordered" evidence="13">
    <location>
        <begin position="836"/>
        <end position="855"/>
    </location>
</feature>
<keyword evidence="11" id="KW-0539">Nucleus</keyword>
<dbReference type="GO" id="GO:0005524">
    <property type="term" value="F:ATP binding"/>
    <property type="evidence" value="ECO:0007669"/>
    <property type="project" value="UniProtKB-KW"/>
</dbReference>
<keyword evidence="4" id="KW-0158">Chromosome</keyword>
<protein>
    <submittedName>
        <fullName evidence="15">Similar to SMC6: Structural maintenance of chromosomes protein 6 (Homo sapiens)</fullName>
    </submittedName>
</protein>
<evidence type="ECO:0000256" key="6">
    <source>
        <dbReference type="ARBA" id="ARBA00022763"/>
    </source>
</evidence>
<dbReference type="GO" id="GO:0003697">
    <property type="term" value="F:single-stranded DNA binding"/>
    <property type="evidence" value="ECO:0007669"/>
    <property type="project" value="TreeGrafter"/>
</dbReference>
<dbReference type="OrthoDB" id="10072614at2759"/>
<accession>A0A8J2MM55</accession>
<comment type="similarity">
    <text evidence="3">Belongs to the SMC family. SMC6 subfamily.</text>
</comment>
<evidence type="ECO:0000256" key="10">
    <source>
        <dbReference type="ARBA" id="ARBA00023204"/>
    </source>
</evidence>
<dbReference type="GO" id="GO:0005634">
    <property type="term" value="C:nucleus"/>
    <property type="evidence" value="ECO:0007669"/>
    <property type="project" value="UniProtKB-SubCell"/>
</dbReference>
<evidence type="ECO:0000256" key="9">
    <source>
        <dbReference type="ARBA" id="ARBA00023172"/>
    </source>
</evidence>
<dbReference type="SUPFAM" id="SSF52540">
    <property type="entry name" value="P-loop containing nucleoside triphosphate hydrolases"/>
    <property type="match status" value="2"/>
</dbReference>
<evidence type="ECO:0000256" key="2">
    <source>
        <dbReference type="ARBA" id="ARBA00004286"/>
    </source>
</evidence>
<keyword evidence="16" id="KW-1185">Reference proteome</keyword>
<dbReference type="GO" id="GO:0003684">
    <property type="term" value="F:damaged DNA binding"/>
    <property type="evidence" value="ECO:0007669"/>
    <property type="project" value="TreeGrafter"/>
</dbReference>
<evidence type="ECO:0000259" key="14">
    <source>
        <dbReference type="Pfam" id="PF02463"/>
    </source>
</evidence>
<sequence>MGTQVHTRVKRKICDPGDAQDPKRARGNSEGDFEPVKETRTAGKILSMHLRNIMCHESLKVDFNPNVNFIIGKNGSGKSAIISAIAIVFGARANVTQRANSLNKLIRDHCDRASIEIVVSNVGPLAFKPELYGDSIKITRIIGQGAKYTMASSRGKVISKNKIELERMKTCMNIQIENPISVLNQSKSSNFLMTANEGDLYELFMQSTQLSIINDNYKSAVLECQETSRILEDTSKQLNVERKEIEALENNLRRLAALDNTRAEYDGVQVELKWALAIMEEDNLEMHENRVKTYQEKVRQFENVHQDSGNKIQNINTELENLNARLDEIELESQTSREAYVKAKAGYQNKKEEVGGKDREIKQCLKQIQKYKEDISTYINEIERLEGGSSQAEMKRNEQRQKAAQLKEKFAEIEALLNTTKTDLSHLETTKVQYEKEDHLAKMDADKKASECSRVAAQLQNFQKSGGTNNVFGKNMERLKRRVDEEHNRGRFLEKPIGPIGEFIKVKDPSWIPAIENVLAPLNAFCADNGQDAKLLGNIIQEVYGKESKPTIYCSKFHNRVHDVSRKCVRDQNYSNLFDIMEISNTVVANCIIDQKEPECLLLIPTSEAAKELLSHARNVPRNCKRATTKKGDMFFPDPMYRTYGGKVGKANYLEVSTTEVIQRLKEEYVTAEEERKIAYNDYKVKHDQLLVNIKSCSELQAKIKDLSIFKERVRRQIADLEEALQEDLNDNCAVFKADKLKLEALLKGKENEHAKLLEEKAQIENQLKELAVELKACQKNTATRGDKVAEVNEKIQKLQAERAQINSSFNGVKKRIESTRQELDTALEECNKQRQRTSNAVNAAQRVGERVQTRRSPTQLQRLIQVLGTEIERVQHDVGSKENLENLLDLKQKKSADIIELHNGLQKVNKQHQRRVEQRKEEFQKMKKFMARKVKEEFLNIIRLRNFDGSLIVDYKNKKVKIEVIPSTTDKQSSNAVHTLSGGERSYSTAAFVLALWECTTLPFYFLDEIDIFMDKVNRKTVYDLLLHHANLLHQTVAHNRNHKRNHQLNRIKKKMKKISQCSITT</sequence>
<dbReference type="InterPro" id="IPR027417">
    <property type="entry name" value="P-loop_NTPase"/>
</dbReference>
<dbReference type="PANTHER" id="PTHR19306:SF6">
    <property type="entry name" value="STRUCTURAL MAINTENANCE OF CHROMOSOMES PROTEIN 6"/>
    <property type="match status" value="1"/>
</dbReference>
<dbReference type="PANTHER" id="PTHR19306">
    <property type="entry name" value="STRUCTURAL MAINTENANCE OF CHROMOSOMES 5,6 SMC5, SMC6"/>
    <property type="match status" value="1"/>
</dbReference>
<evidence type="ECO:0000256" key="5">
    <source>
        <dbReference type="ARBA" id="ARBA00022741"/>
    </source>
</evidence>
<gene>
    <name evidence="15" type="ORF">HICCMSTLAB_LOCUS7092</name>
</gene>
<evidence type="ECO:0000256" key="4">
    <source>
        <dbReference type="ARBA" id="ARBA00022454"/>
    </source>
</evidence>
<comment type="subcellular location">
    <subcellularLocation>
        <location evidence="2">Chromosome</location>
    </subcellularLocation>
    <subcellularLocation>
        <location evidence="1">Nucleus</location>
    </subcellularLocation>
</comment>
<evidence type="ECO:0000256" key="13">
    <source>
        <dbReference type="SAM" id="MobiDB-lite"/>
    </source>
</evidence>
<dbReference type="GO" id="GO:0035861">
    <property type="term" value="C:site of double-strand break"/>
    <property type="evidence" value="ECO:0007669"/>
    <property type="project" value="TreeGrafter"/>
</dbReference>
<feature type="compositionally biased region" description="Basic and acidic residues" evidence="13">
    <location>
        <begin position="12"/>
        <end position="37"/>
    </location>
</feature>
<keyword evidence="7" id="KW-0067">ATP-binding</keyword>
<dbReference type="GO" id="GO:0030915">
    <property type="term" value="C:Smc5-Smc6 complex"/>
    <property type="evidence" value="ECO:0007669"/>
    <property type="project" value="TreeGrafter"/>
</dbReference>
<evidence type="ECO:0000256" key="7">
    <source>
        <dbReference type="ARBA" id="ARBA00022840"/>
    </source>
</evidence>
<dbReference type="Proteomes" id="UP000786811">
    <property type="component" value="Unassembled WGS sequence"/>
</dbReference>
<feature type="domain" description="RecF/RecN/SMC N-terminal" evidence="14">
    <location>
        <begin position="56"/>
        <end position="1033"/>
    </location>
</feature>
<dbReference type="InterPro" id="IPR003395">
    <property type="entry name" value="RecF/RecN/SMC_N"/>
</dbReference>
<organism evidence="15 16">
    <name type="scientific">Cotesia congregata</name>
    <name type="common">Parasitoid wasp</name>
    <name type="synonym">Apanteles congregatus</name>
    <dbReference type="NCBI Taxonomy" id="51543"/>
    <lineage>
        <taxon>Eukaryota</taxon>
        <taxon>Metazoa</taxon>
        <taxon>Ecdysozoa</taxon>
        <taxon>Arthropoda</taxon>
        <taxon>Hexapoda</taxon>
        <taxon>Insecta</taxon>
        <taxon>Pterygota</taxon>
        <taxon>Neoptera</taxon>
        <taxon>Endopterygota</taxon>
        <taxon>Hymenoptera</taxon>
        <taxon>Apocrita</taxon>
        <taxon>Ichneumonoidea</taxon>
        <taxon>Braconidae</taxon>
        <taxon>Microgastrinae</taxon>
        <taxon>Cotesia</taxon>
    </lineage>
</organism>
<evidence type="ECO:0000313" key="15">
    <source>
        <dbReference type="EMBL" id="CAG5093766.1"/>
    </source>
</evidence>
<evidence type="ECO:0000256" key="3">
    <source>
        <dbReference type="ARBA" id="ARBA00006793"/>
    </source>
</evidence>
<keyword evidence="5" id="KW-0547">Nucleotide-binding</keyword>